<organism evidence="6 7">
    <name type="scientific">candidate division WWE3 bacterium GW2011_GWB1_41_6</name>
    <dbReference type="NCBI Taxonomy" id="1619112"/>
    <lineage>
        <taxon>Bacteria</taxon>
        <taxon>Katanobacteria</taxon>
    </lineage>
</organism>
<feature type="domain" description="Peptidase M10 metallopeptidase" evidence="5">
    <location>
        <begin position="176"/>
        <end position="248"/>
    </location>
</feature>
<dbReference type="GO" id="GO:0006508">
    <property type="term" value="P:proteolysis"/>
    <property type="evidence" value="ECO:0007669"/>
    <property type="project" value="UniProtKB-KW"/>
</dbReference>
<gene>
    <name evidence="6" type="ORF">UU72_C0004G0030</name>
</gene>
<dbReference type="GO" id="GO:0004222">
    <property type="term" value="F:metalloendopeptidase activity"/>
    <property type="evidence" value="ECO:0007669"/>
    <property type="project" value="InterPro"/>
</dbReference>
<evidence type="ECO:0000256" key="2">
    <source>
        <dbReference type="ARBA" id="ARBA00022723"/>
    </source>
</evidence>
<keyword evidence="4" id="KW-0862">Zinc</keyword>
<reference evidence="6 7" key="1">
    <citation type="journal article" date="2015" name="Nature">
        <title>rRNA introns, odd ribosomes, and small enigmatic genomes across a large radiation of phyla.</title>
        <authorList>
            <person name="Brown C.T."/>
            <person name="Hug L.A."/>
            <person name="Thomas B.C."/>
            <person name="Sharon I."/>
            <person name="Castelle C.J."/>
            <person name="Singh A."/>
            <person name="Wilkins M.J."/>
            <person name="Williams K.H."/>
            <person name="Banfield J.F."/>
        </authorList>
    </citation>
    <scope>NUCLEOTIDE SEQUENCE [LARGE SCALE GENOMIC DNA]</scope>
</reference>
<dbReference type="SUPFAM" id="SSF55486">
    <property type="entry name" value="Metalloproteases ('zincins'), catalytic domain"/>
    <property type="match status" value="1"/>
</dbReference>
<keyword evidence="3" id="KW-0378">Hydrolase</keyword>
<evidence type="ECO:0000313" key="6">
    <source>
        <dbReference type="EMBL" id="KKS17291.1"/>
    </source>
</evidence>
<sequence length="249" mass="27354">MKRILLLAIITVSGTFFVSRQLTANASQNMPKGIEDRGPLSKVTFIHYKKEKENAKPPSAGNKKKTDACYTFISAGAKWKKLEPYFVNPLNASTSLSNNAVYDAFNGGVTAWENGSGKDIFGNGTLDVNVVYDPDRVDDKNVAAFGPYGDSRVIAVTTVWGYFSGPETWREIVEWDMLFNTNFKWSISSSDAMDIQNIATHEMGHSAGLGDLYTTSCSIETMYGYSVNGETSKRTLETGDIAGIKSLYN</sequence>
<evidence type="ECO:0000259" key="5">
    <source>
        <dbReference type="Pfam" id="PF00413"/>
    </source>
</evidence>
<evidence type="ECO:0000256" key="3">
    <source>
        <dbReference type="ARBA" id="ARBA00022801"/>
    </source>
</evidence>
<dbReference type="GO" id="GO:0008270">
    <property type="term" value="F:zinc ion binding"/>
    <property type="evidence" value="ECO:0007669"/>
    <property type="project" value="InterPro"/>
</dbReference>
<accession>A0A0G0Z5A9</accession>
<evidence type="ECO:0000313" key="7">
    <source>
        <dbReference type="Proteomes" id="UP000034163"/>
    </source>
</evidence>
<dbReference type="Pfam" id="PF00413">
    <property type="entry name" value="Peptidase_M10"/>
    <property type="match status" value="1"/>
</dbReference>
<keyword evidence="2" id="KW-0479">Metal-binding</keyword>
<dbReference type="EMBL" id="LCBS01000004">
    <property type="protein sequence ID" value="KKS17291.1"/>
    <property type="molecule type" value="Genomic_DNA"/>
</dbReference>
<comment type="caution">
    <text evidence="6">The sequence shown here is derived from an EMBL/GenBank/DDBJ whole genome shotgun (WGS) entry which is preliminary data.</text>
</comment>
<dbReference type="GO" id="GO:0031012">
    <property type="term" value="C:extracellular matrix"/>
    <property type="evidence" value="ECO:0007669"/>
    <property type="project" value="InterPro"/>
</dbReference>
<protein>
    <submittedName>
        <fullName evidence="6">Peptidase M10A and M12B matrixin and adamalysin</fullName>
    </submittedName>
</protein>
<proteinExistence type="predicted"/>
<dbReference type="InterPro" id="IPR024079">
    <property type="entry name" value="MetalloPept_cat_dom_sf"/>
</dbReference>
<keyword evidence="1" id="KW-0645">Protease</keyword>
<dbReference type="Proteomes" id="UP000034163">
    <property type="component" value="Unassembled WGS sequence"/>
</dbReference>
<name>A0A0G0Z5A9_UNCKA</name>
<evidence type="ECO:0000256" key="1">
    <source>
        <dbReference type="ARBA" id="ARBA00022670"/>
    </source>
</evidence>
<evidence type="ECO:0000256" key="4">
    <source>
        <dbReference type="ARBA" id="ARBA00022833"/>
    </source>
</evidence>
<dbReference type="InterPro" id="IPR001818">
    <property type="entry name" value="Pept_M10_metallopeptidase"/>
</dbReference>
<dbReference type="Gene3D" id="3.40.390.10">
    <property type="entry name" value="Collagenase (Catalytic Domain)"/>
    <property type="match status" value="1"/>
</dbReference>
<dbReference type="AlphaFoldDB" id="A0A0G0Z5A9"/>